<dbReference type="PANTHER" id="PTHR33434:SF3">
    <property type="entry name" value="DEGV DOMAIN-CONTAINING PROTEIN YITS"/>
    <property type="match status" value="1"/>
</dbReference>
<keyword evidence="2" id="KW-0446">Lipid-binding</keyword>
<gene>
    <name evidence="3" type="ORF">ERS852471_02121</name>
</gene>
<dbReference type="InterPro" id="IPR050270">
    <property type="entry name" value="DegV_domain_contain"/>
</dbReference>
<dbReference type="InterPro" id="IPR003797">
    <property type="entry name" value="DegV"/>
</dbReference>
<dbReference type="InterPro" id="IPR043168">
    <property type="entry name" value="DegV_C"/>
</dbReference>
<dbReference type="GO" id="GO:0008289">
    <property type="term" value="F:lipid binding"/>
    <property type="evidence" value="ECO:0007669"/>
    <property type="project" value="UniProtKB-KW"/>
</dbReference>
<accession>A0A174HAH9</accession>
<dbReference type="Gene3D" id="3.30.1180.10">
    <property type="match status" value="1"/>
</dbReference>
<protein>
    <submittedName>
        <fullName evidence="3">DegV family protein</fullName>
    </submittedName>
</protein>
<dbReference type="Pfam" id="PF02645">
    <property type="entry name" value="DegV"/>
    <property type="match status" value="1"/>
</dbReference>
<dbReference type="PROSITE" id="PS51482">
    <property type="entry name" value="DEGV"/>
    <property type="match status" value="1"/>
</dbReference>
<dbReference type="SUPFAM" id="SSF82549">
    <property type="entry name" value="DAK1/DegV-like"/>
    <property type="match status" value="1"/>
</dbReference>
<dbReference type="Proteomes" id="UP000095594">
    <property type="component" value="Unassembled WGS sequence"/>
</dbReference>
<dbReference type="EMBL" id="CYZX01000014">
    <property type="protein sequence ID" value="CUO71873.1"/>
    <property type="molecule type" value="Genomic_DNA"/>
</dbReference>
<reference evidence="3 4" key="1">
    <citation type="submission" date="2015-09" db="EMBL/GenBank/DDBJ databases">
        <authorList>
            <consortium name="Pathogen Informatics"/>
        </authorList>
    </citation>
    <scope>NUCLEOTIDE SEQUENCE [LARGE SCALE GENOMIC DNA]</scope>
    <source>
        <strain evidence="3 4">2789STDY5834856</strain>
    </source>
</reference>
<name>A0A174HAH9_9CLOT</name>
<dbReference type="PANTHER" id="PTHR33434">
    <property type="entry name" value="DEGV DOMAIN-CONTAINING PROTEIN DR_1986-RELATED"/>
    <property type="match status" value="1"/>
</dbReference>
<dbReference type="AlphaFoldDB" id="A0A174HAH9"/>
<evidence type="ECO:0000313" key="4">
    <source>
        <dbReference type="Proteomes" id="UP000095594"/>
    </source>
</evidence>
<organism evidence="3 4">
    <name type="scientific">Clostridium disporicum</name>
    <dbReference type="NCBI Taxonomy" id="84024"/>
    <lineage>
        <taxon>Bacteria</taxon>
        <taxon>Bacillati</taxon>
        <taxon>Bacillota</taxon>
        <taxon>Clostridia</taxon>
        <taxon>Eubacteriales</taxon>
        <taxon>Clostridiaceae</taxon>
        <taxon>Clostridium</taxon>
    </lineage>
</organism>
<sequence>MIKLIVDSICDLPEEMYDKYDIDILPLRVMINDKEYLDRVTITIDQVYEEMRNGILPKTSQVSPAAIYETFDRHCEEGNDFIYLAFSSVLSGTCDLAKNISKEFKERYPERKIEVIDTKAGAIGIGVIAMQVIKLIENKESFENIINYIYEMTNHIEHVFILEDLNWLMKGGRINKVQAALGTMLDLKPMLDVNNGYLEVIKKVRGKKKSINTLLDIVEERINGFTDQVIGIGHADDEEAAEAVVKAIKERFGEDTKCVITKIGCVLGTHLGIGGVGVIFFNKKFDFYNQW</sequence>
<evidence type="ECO:0000313" key="3">
    <source>
        <dbReference type="EMBL" id="CUO71873.1"/>
    </source>
</evidence>
<dbReference type="Gene3D" id="3.40.50.10170">
    <property type="match status" value="1"/>
</dbReference>
<evidence type="ECO:0000256" key="2">
    <source>
        <dbReference type="ARBA" id="ARBA00023121"/>
    </source>
</evidence>
<proteinExistence type="predicted"/>
<comment type="function">
    <text evidence="1">May bind long-chain fatty acids, such as palmitate, and may play a role in lipid transport or fatty acid metabolism.</text>
</comment>
<dbReference type="RefSeq" id="WP_242855926.1">
    <property type="nucleotide sequence ID" value="NZ_CABIXQ010000014.1"/>
</dbReference>
<dbReference type="NCBIfam" id="TIGR00762">
    <property type="entry name" value="DegV"/>
    <property type="match status" value="1"/>
</dbReference>
<evidence type="ECO:0000256" key="1">
    <source>
        <dbReference type="ARBA" id="ARBA00003238"/>
    </source>
</evidence>